<feature type="region of interest" description="Disordered" evidence="1">
    <location>
        <begin position="40"/>
        <end position="64"/>
    </location>
</feature>
<dbReference type="AlphaFoldDB" id="A0A8T2NVK4"/>
<proteinExistence type="predicted"/>
<gene>
    <name evidence="2" type="ORF">JZ751_021530</name>
</gene>
<feature type="compositionally biased region" description="Basic and acidic residues" evidence="1">
    <location>
        <begin position="40"/>
        <end position="60"/>
    </location>
</feature>
<evidence type="ECO:0000313" key="3">
    <source>
        <dbReference type="Proteomes" id="UP000824540"/>
    </source>
</evidence>
<dbReference type="Proteomes" id="UP000824540">
    <property type="component" value="Unassembled WGS sequence"/>
</dbReference>
<comment type="caution">
    <text evidence="2">The sequence shown here is derived from an EMBL/GenBank/DDBJ whole genome shotgun (WGS) entry which is preliminary data.</text>
</comment>
<protein>
    <submittedName>
        <fullName evidence="2">Uncharacterized protein</fullName>
    </submittedName>
</protein>
<evidence type="ECO:0000256" key="1">
    <source>
        <dbReference type="SAM" id="MobiDB-lite"/>
    </source>
</evidence>
<name>A0A8T2NVK4_9TELE</name>
<dbReference type="OrthoDB" id="10548124at2759"/>
<dbReference type="EMBL" id="JAFBMS010000043">
    <property type="protein sequence ID" value="KAG9340417.1"/>
    <property type="molecule type" value="Genomic_DNA"/>
</dbReference>
<evidence type="ECO:0000313" key="2">
    <source>
        <dbReference type="EMBL" id="KAG9340417.1"/>
    </source>
</evidence>
<keyword evidence="3" id="KW-1185">Reference proteome</keyword>
<feature type="non-terminal residue" evidence="2">
    <location>
        <position position="1"/>
    </location>
</feature>
<accession>A0A8T2NVK4</accession>
<organism evidence="2 3">
    <name type="scientific">Albula glossodonta</name>
    <name type="common">roundjaw bonefish</name>
    <dbReference type="NCBI Taxonomy" id="121402"/>
    <lineage>
        <taxon>Eukaryota</taxon>
        <taxon>Metazoa</taxon>
        <taxon>Chordata</taxon>
        <taxon>Craniata</taxon>
        <taxon>Vertebrata</taxon>
        <taxon>Euteleostomi</taxon>
        <taxon>Actinopterygii</taxon>
        <taxon>Neopterygii</taxon>
        <taxon>Teleostei</taxon>
        <taxon>Albuliformes</taxon>
        <taxon>Albulidae</taxon>
        <taxon>Albula</taxon>
    </lineage>
</organism>
<sequence length="308" mass="33679">MIGGGRRREEACHSCSGLGRGESQVISATLTVTLEVEKRVGQRAKERGREKEAEREREWGEMTDSGIPFPGCEFTLTPSGSLDTHLHTVCLSESVTRRSFGNIVTFKVTSEEINTETLNGANSSFRYEQEAHLGLAVLGSPRLGLGSGNGLGAHVKESDFRQARGWVWLVMERDHSGSGVPRDHSAFFKTVPTRTPACTPGRKAGGMLECSAPGPPPSRTPLPLSRGIPGRWECMCDGLYWSLYELVSLLGWSPVPAVLIISVSLQLAQFSRNRSPVPVRWEQEWGATVRAPAPVQVKWRVGSNITVK</sequence>
<reference evidence="2" key="1">
    <citation type="thesis" date="2021" institute="BYU ScholarsArchive" country="Provo, UT, USA">
        <title>Applications of and Algorithms for Genome Assembly and Genomic Analyses with an Emphasis on Marine Teleosts.</title>
        <authorList>
            <person name="Pickett B.D."/>
        </authorList>
    </citation>
    <scope>NUCLEOTIDE SEQUENCE</scope>
    <source>
        <strain evidence="2">HI-2016</strain>
    </source>
</reference>